<dbReference type="Pfam" id="PF02518">
    <property type="entry name" value="HATPase_c"/>
    <property type="match status" value="1"/>
</dbReference>
<dbReference type="PRINTS" id="PR00344">
    <property type="entry name" value="BCTRLSENSOR"/>
</dbReference>
<dbReference type="FunFam" id="3.30.565.10:FF:000010">
    <property type="entry name" value="Sensor histidine kinase RcsC"/>
    <property type="match status" value="1"/>
</dbReference>
<dbReference type="InterPro" id="IPR000014">
    <property type="entry name" value="PAS"/>
</dbReference>
<dbReference type="EMBL" id="JH600070">
    <property type="protein sequence ID" value="EIJ43069.1"/>
    <property type="molecule type" value="Genomic_DNA"/>
</dbReference>
<dbReference type="GO" id="GO:0000155">
    <property type="term" value="F:phosphorelay sensor kinase activity"/>
    <property type="evidence" value="ECO:0007669"/>
    <property type="project" value="InterPro"/>
</dbReference>
<feature type="domain" description="Histidine kinase" evidence="8">
    <location>
        <begin position="465"/>
        <end position="686"/>
    </location>
</feature>
<dbReference type="SUPFAM" id="SSF55874">
    <property type="entry name" value="ATPase domain of HSP90 chaperone/DNA topoisomerase II/histidine kinase"/>
    <property type="match status" value="1"/>
</dbReference>
<dbReference type="HOGENOM" id="CLU_000445_114_71_6"/>
<dbReference type="CDD" id="cd16922">
    <property type="entry name" value="HATPase_EvgS-ArcB-TorS-like"/>
    <property type="match status" value="1"/>
</dbReference>
<dbReference type="RefSeq" id="WP_002689959.1">
    <property type="nucleotide sequence ID" value="NZ_JH600070.1"/>
</dbReference>
<dbReference type="SMART" id="SM00086">
    <property type="entry name" value="PAC"/>
    <property type="match status" value="2"/>
</dbReference>
<dbReference type="SMART" id="SM00091">
    <property type="entry name" value="PAS"/>
    <property type="match status" value="2"/>
</dbReference>
<dbReference type="FunFam" id="1.10.287.130:FF:000145">
    <property type="entry name" value="Sensory transduction histidine kinase"/>
    <property type="match status" value="1"/>
</dbReference>
<dbReference type="GO" id="GO:0009927">
    <property type="term" value="F:histidine phosphotransfer kinase activity"/>
    <property type="evidence" value="ECO:0007669"/>
    <property type="project" value="TreeGrafter"/>
</dbReference>
<dbReference type="Pfam" id="PF08447">
    <property type="entry name" value="PAS_3"/>
    <property type="match status" value="1"/>
</dbReference>
<dbReference type="GO" id="GO:0005886">
    <property type="term" value="C:plasma membrane"/>
    <property type="evidence" value="ECO:0007669"/>
    <property type="project" value="TreeGrafter"/>
</dbReference>
<dbReference type="InterPro" id="IPR000700">
    <property type="entry name" value="PAS-assoc_C"/>
</dbReference>
<dbReference type="InterPro" id="IPR003594">
    <property type="entry name" value="HATPase_dom"/>
</dbReference>
<feature type="domain" description="PAC" evidence="10">
    <location>
        <begin position="269"/>
        <end position="321"/>
    </location>
</feature>
<dbReference type="CDD" id="cd00082">
    <property type="entry name" value="HisKA"/>
    <property type="match status" value="1"/>
</dbReference>
<keyword evidence="12" id="KW-1185">Reference proteome</keyword>
<gene>
    <name evidence="11" type="ORF">BegalDRAFT_2213</name>
</gene>
<dbReference type="Pfam" id="PF00512">
    <property type="entry name" value="HisKA"/>
    <property type="match status" value="1"/>
</dbReference>
<dbReference type="PROSITE" id="PS50113">
    <property type="entry name" value="PAC"/>
    <property type="match status" value="2"/>
</dbReference>
<dbReference type="SMART" id="SM00387">
    <property type="entry name" value="HATPase_c"/>
    <property type="match status" value="1"/>
</dbReference>
<keyword evidence="4" id="KW-0808">Transferase</keyword>
<dbReference type="PANTHER" id="PTHR43047:SF63">
    <property type="entry name" value="HISTIDINE KINASE"/>
    <property type="match status" value="1"/>
</dbReference>
<evidence type="ECO:0000259" key="8">
    <source>
        <dbReference type="PROSITE" id="PS50109"/>
    </source>
</evidence>
<dbReference type="InterPro" id="IPR036890">
    <property type="entry name" value="HATPase_C_sf"/>
</dbReference>
<dbReference type="Gene3D" id="1.10.287.130">
    <property type="match status" value="1"/>
</dbReference>
<dbReference type="Gene3D" id="3.30.450.20">
    <property type="entry name" value="PAS domain"/>
    <property type="match status" value="2"/>
</dbReference>
<keyword evidence="7" id="KW-0472">Membrane</keyword>
<feature type="transmembrane region" description="Helical" evidence="7">
    <location>
        <begin position="7"/>
        <end position="27"/>
    </location>
</feature>
<reference evidence="11 12" key="1">
    <citation type="submission" date="2011-11" db="EMBL/GenBank/DDBJ databases">
        <title>Improved High-Quality Draft sequence of Beggiatoa alba B18lD.</title>
        <authorList>
            <consortium name="US DOE Joint Genome Institute"/>
            <person name="Lucas S."/>
            <person name="Han J."/>
            <person name="Lapidus A."/>
            <person name="Cheng J.-F."/>
            <person name="Goodwin L."/>
            <person name="Pitluck S."/>
            <person name="Peters L."/>
            <person name="Mikhailova N."/>
            <person name="Held B."/>
            <person name="Detter J.C."/>
            <person name="Han C."/>
            <person name="Tapia R."/>
            <person name="Land M."/>
            <person name="Hauser L."/>
            <person name="Kyrpides N."/>
            <person name="Ivanova N."/>
            <person name="Pagani I."/>
            <person name="Samuel K."/>
            <person name="Teske A."/>
            <person name="Mueller J."/>
            <person name="Woyke T."/>
        </authorList>
    </citation>
    <scope>NUCLEOTIDE SEQUENCE [LARGE SCALE GENOMIC DNA]</scope>
    <source>
        <strain evidence="11 12">B18LD</strain>
    </source>
</reference>
<evidence type="ECO:0000313" key="12">
    <source>
        <dbReference type="Proteomes" id="UP000005744"/>
    </source>
</evidence>
<dbReference type="STRING" id="395493.BegalDRAFT_2213"/>
<comment type="catalytic activity">
    <reaction evidence="1">
        <text>ATP + protein L-histidine = ADP + protein N-phospho-L-histidine.</text>
        <dbReference type="EC" id="2.7.13.3"/>
    </reaction>
</comment>
<dbReference type="EC" id="2.7.13.3" evidence="2"/>
<evidence type="ECO:0000313" key="11">
    <source>
        <dbReference type="EMBL" id="EIJ43069.1"/>
    </source>
</evidence>
<evidence type="ECO:0000256" key="7">
    <source>
        <dbReference type="SAM" id="Phobius"/>
    </source>
</evidence>
<evidence type="ECO:0000256" key="3">
    <source>
        <dbReference type="ARBA" id="ARBA00022553"/>
    </source>
</evidence>
<dbReference type="InterPro" id="IPR004358">
    <property type="entry name" value="Sig_transdc_His_kin-like_C"/>
</dbReference>
<accession>I3CHH6</accession>
<keyword evidence="5" id="KW-0418">Kinase</keyword>
<sequence>MRYSLILLAHLLVSFWVIIFTNIYWSYISDSSITTVLLGVTCFISLVLPYQIRQCLKKSEQQINDCQFINQLIAQVPYHFFQYQITEQGIGNFYYLNQKNSSQQSIQRQKLSIDEVLSWISDEDKEKVKTLLANIPKKNTNILTTEFRVKKNNILQWVKVNAYIHIENNIHIVTGVIESINEQKQVEIALKKSEERFELAVLGTSCGLWDWGNTFEDRAWWSSRFFELLGYTENEIEPSLSRLTNLLHPEDHPLVTEALTQHLQAQKPFDIDCRLRMKTGEYRWFHLLGQAVWNNAGNATRMAGSLTDITERKLTELALHKSMEQFRTLVENGSDWVWEFNQHLVITMISDNVRKVLGYEPVELMGRHFFTLIPQHELKKFHTIFNIDKKIYLPLKHEEIQFRRKDGVSLLIEITAVPFFDTHHQFLGYFGMGRDITLQRQNYELSIENKELAKTTRLKDEFLATMSHELRTPLNAILGMAEALQENVYGTLEPRQVKSIQIIESSGKHLLSLINDILDLSKIEAGKMHLTFGDVVLDSLCQQCIDFIRPQAMKKNIRLKLNINSSIMTIQADRQRLRQIIINLLNNAVKFTPDNGEVGLELKNDDANKQVHISVWDTGIGIAEADRIKLFKPFSQIDSRLSRQYEGTGLGLALIYRLTLLHGGYVSVESEFGKGSRFIISLYETPPLL</sequence>
<keyword evidence="7" id="KW-1133">Transmembrane helix</keyword>
<dbReference type="InterPro" id="IPR013655">
    <property type="entry name" value="PAS_fold_3"/>
</dbReference>
<dbReference type="InterPro" id="IPR035965">
    <property type="entry name" value="PAS-like_dom_sf"/>
</dbReference>
<dbReference type="SUPFAM" id="SSF47384">
    <property type="entry name" value="Homodimeric domain of signal transducing histidine kinase"/>
    <property type="match status" value="1"/>
</dbReference>
<dbReference type="InterPro" id="IPR036097">
    <property type="entry name" value="HisK_dim/P_sf"/>
</dbReference>
<dbReference type="PROSITE" id="PS50112">
    <property type="entry name" value="PAS"/>
    <property type="match status" value="2"/>
</dbReference>
<dbReference type="CDD" id="cd00130">
    <property type="entry name" value="PAS"/>
    <property type="match status" value="2"/>
</dbReference>
<dbReference type="AlphaFoldDB" id="I3CHH6"/>
<dbReference type="Pfam" id="PF13426">
    <property type="entry name" value="PAS_9"/>
    <property type="match status" value="1"/>
</dbReference>
<evidence type="ECO:0000259" key="10">
    <source>
        <dbReference type="PROSITE" id="PS50113"/>
    </source>
</evidence>
<organism evidence="11 12">
    <name type="scientific">Beggiatoa alba B18LD</name>
    <dbReference type="NCBI Taxonomy" id="395493"/>
    <lineage>
        <taxon>Bacteria</taxon>
        <taxon>Pseudomonadati</taxon>
        <taxon>Pseudomonadota</taxon>
        <taxon>Gammaproteobacteria</taxon>
        <taxon>Thiotrichales</taxon>
        <taxon>Thiotrichaceae</taxon>
        <taxon>Beggiatoa</taxon>
    </lineage>
</organism>
<evidence type="ECO:0000256" key="2">
    <source>
        <dbReference type="ARBA" id="ARBA00012438"/>
    </source>
</evidence>
<evidence type="ECO:0000256" key="4">
    <source>
        <dbReference type="ARBA" id="ARBA00022679"/>
    </source>
</evidence>
<feature type="transmembrane region" description="Helical" evidence="7">
    <location>
        <begin position="33"/>
        <end position="52"/>
    </location>
</feature>
<evidence type="ECO:0000259" key="9">
    <source>
        <dbReference type="PROSITE" id="PS50112"/>
    </source>
</evidence>
<keyword evidence="3" id="KW-0597">Phosphoprotein</keyword>
<proteinExistence type="predicted"/>
<dbReference type="OrthoDB" id="8820742at2"/>
<protein>
    <recommendedName>
        <fullName evidence="2">histidine kinase</fullName>
        <ecNumber evidence="2">2.7.13.3</ecNumber>
    </recommendedName>
</protein>
<feature type="domain" description="PAS" evidence="9">
    <location>
        <begin position="322"/>
        <end position="370"/>
    </location>
</feature>
<evidence type="ECO:0000256" key="5">
    <source>
        <dbReference type="ARBA" id="ARBA00022777"/>
    </source>
</evidence>
<dbReference type="PANTHER" id="PTHR43047">
    <property type="entry name" value="TWO-COMPONENT HISTIDINE PROTEIN KINASE"/>
    <property type="match status" value="1"/>
</dbReference>
<dbReference type="PROSITE" id="PS50109">
    <property type="entry name" value="HIS_KIN"/>
    <property type="match status" value="1"/>
</dbReference>
<dbReference type="Gene3D" id="3.30.565.10">
    <property type="entry name" value="Histidine kinase-like ATPase, C-terminal domain"/>
    <property type="match status" value="1"/>
</dbReference>
<dbReference type="NCBIfam" id="TIGR00229">
    <property type="entry name" value="sensory_box"/>
    <property type="match status" value="2"/>
</dbReference>
<dbReference type="SUPFAM" id="SSF55785">
    <property type="entry name" value="PYP-like sensor domain (PAS domain)"/>
    <property type="match status" value="2"/>
</dbReference>
<feature type="domain" description="PAS" evidence="9">
    <location>
        <begin position="221"/>
        <end position="266"/>
    </location>
</feature>
<dbReference type="InterPro" id="IPR001610">
    <property type="entry name" value="PAC"/>
</dbReference>
<evidence type="ECO:0000256" key="1">
    <source>
        <dbReference type="ARBA" id="ARBA00000085"/>
    </source>
</evidence>
<evidence type="ECO:0000256" key="6">
    <source>
        <dbReference type="ARBA" id="ARBA00023012"/>
    </source>
</evidence>
<keyword evidence="7" id="KW-0812">Transmembrane</keyword>
<dbReference type="InterPro" id="IPR005467">
    <property type="entry name" value="His_kinase_dom"/>
</dbReference>
<keyword evidence="6" id="KW-0902">Two-component regulatory system</keyword>
<feature type="domain" description="PAC" evidence="10">
    <location>
        <begin position="396"/>
        <end position="448"/>
    </location>
</feature>
<dbReference type="Proteomes" id="UP000005744">
    <property type="component" value="Unassembled WGS sequence"/>
</dbReference>
<dbReference type="eggNOG" id="COG2205">
    <property type="taxonomic scope" value="Bacteria"/>
</dbReference>
<name>I3CHH6_9GAMM</name>
<dbReference type="InterPro" id="IPR003661">
    <property type="entry name" value="HisK_dim/P_dom"/>
</dbReference>
<dbReference type="SMART" id="SM00388">
    <property type="entry name" value="HisKA"/>
    <property type="match status" value="1"/>
</dbReference>